<keyword evidence="4" id="KW-1185">Reference proteome</keyword>
<sequence length="81" mass="8401">MRSVVVFFVVLLGPLSLPHAAGASPMSLYGPFDQTHNGIHGHAAHAVSPPAGASSEVLGGCGRGRTRDPETQRCRGPADLR</sequence>
<keyword evidence="2" id="KW-0732">Signal</keyword>
<dbReference type="OrthoDB" id="8480578at2"/>
<proteinExistence type="predicted"/>
<reference evidence="4" key="1">
    <citation type="submission" date="2016-11" db="EMBL/GenBank/DDBJ databases">
        <authorList>
            <person name="Varghese N."/>
            <person name="Submissions S."/>
        </authorList>
    </citation>
    <scope>NUCLEOTIDE SEQUENCE [LARGE SCALE GENOMIC DNA]</scope>
    <source>
        <strain evidence="4">GAS401</strain>
    </source>
</reference>
<organism evidence="3 4">
    <name type="scientific">Bradyrhizobium erythrophlei</name>
    <dbReference type="NCBI Taxonomy" id="1437360"/>
    <lineage>
        <taxon>Bacteria</taxon>
        <taxon>Pseudomonadati</taxon>
        <taxon>Pseudomonadota</taxon>
        <taxon>Alphaproteobacteria</taxon>
        <taxon>Hyphomicrobiales</taxon>
        <taxon>Nitrobacteraceae</taxon>
        <taxon>Bradyrhizobium</taxon>
    </lineage>
</organism>
<feature type="signal peptide" evidence="2">
    <location>
        <begin position="1"/>
        <end position="23"/>
    </location>
</feature>
<feature type="chain" id="PRO_5012364895" evidence="2">
    <location>
        <begin position="24"/>
        <end position="81"/>
    </location>
</feature>
<name>A0A1M7UJP4_9BRAD</name>
<gene>
    <name evidence="3" type="ORF">SAMN05444170_5399</name>
</gene>
<evidence type="ECO:0000256" key="2">
    <source>
        <dbReference type="SAM" id="SignalP"/>
    </source>
</evidence>
<dbReference type="EMBL" id="LT670849">
    <property type="protein sequence ID" value="SHN83097.1"/>
    <property type="molecule type" value="Genomic_DNA"/>
</dbReference>
<feature type="compositionally biased region" description="Basic and acidic residues" evidence="1">
    <location>
        <begin position="65"/>
        <end position="81"/>
    </location>
</feature>
<dbReference type="AlphaFoldDB" id="A0A1M7UJP4"/>
<protein>
    <submittedName>
        <fullName evidence="3">Uncharacterized protein</fullName>
    </submittedName>
</protein>
<evidence type="ECO:0000256" key="1">
    <source>
        <dbReference type="SAM" id="MobiDB-lite"/>
    </source>
</evidence>
<feature type="region of interest" description="Disordered" evidence="1">
    <location>
        <begin position="40"/>
        <end position="81"/>
    </location>
</feature>
<evidence type="ECO:0000313" key="4">
    <source>
        <dbReference type="Proteomes" id="UP000184096"/>
    </source>
</evidence>
<accession>A0A1M7UJP4</accession>
<evidence type="ECO:0000313" key="3">
    <source>
        <dbReference type="EMBL" id="SHN83097.1"/>
    </source>
</evidence>
<dbReference type="Proteomes" id="UP000184096">
    <property type="component" value="Chromosome I"/>
</dbReference>
<dbReference type="RefSeq" id="WP_156898735.1">
    <property type="nucleotide sequence ID" value="NZ_LT670849.1"/>
</dbReference>